<proteinExistence type="predicted"/>
<dbReference type="InParanoid" id="H2ZBG5"/>
<keyword evidence="2" id="KW-1185">Reference proteome</keyword>
<reference evidence="1" key="3">
    <citation type="submission" date="2025-09" db="UniProtKB">
        <authorList>
            <consortium name="Ensembl"/>
        </authorList>
    </citation>
    <scope>IDENTIFICATION</scope>
</reference>
<dbReference type="OMA" id="QAMNEER"/>
<dbReference type="AlphaFoldDB" id="H2ZBG5"/>
<name>H2ZBG5_CIOSA</name>
<reference evidence="2" key="1">
    <citation type="submission" date="2003-08" db="EMBL/GenBank/DDBJ databases">
        <authorList>
            <person name="Birren B."/>
            <person name="Nusbaum C."/>
            <person name="Abebe A."/>
            <person name="Abouelleil A."/>
            <person name="Adekoya E."/>
            <person name="Ait-zahra M."/>
            <person name="Allen N."/>
            <person name="Allen T."/>
            <person name="An P."/>
            <person name="Anderson M."/>
            <person name="Anderson S."/>
            <person name="Arachchi H."/>
            <person name="Armbruster J."/>
            <person name="Bachantsang P."/>
            <person name="Baldwin J."/>
            <person name="Barry A."/>
            <person name="Bayul T."/>
            <person name="Blitshsteyn B."/>
            <person name="Bloom T."/>
            <person name="Blye J."/>
            <person name="Boguslavskiy L."/>
            <person name="Borowsky M."/>
            <person name="Boukhgalter B."/>
            <person name="Brunache A."/>
            <person name="Butler J."/>
            <person name="Calixte N."/>
            <person name="Calvo S."/>
            <person name="Camarata J."/>
            <person name="Campo K."/>
            <person name="Chang J."/>
            <person name="Cheshatsang Y."/>
            <person name="Citroen M."/>
            <person name="Collymore A."/>
            <person name="Considine T."/>
            <person name="Cook A."/>
            <person name="Cooke P."/>
            <person name="Corum B."/>
            <person name="Cuomo C."/>
            <person name="David R."/>
            <person name="Dawoe T."/>
            <person name="Degray S."/>
            <person name="Dodge S."/>
            <person name="Dooley K."/>
            <person name="Dorje P."/>
            <person name="Dorjee K."/>
            <person name="Dorris L."/>
            <person name="Duffey N."/>
            <person name="Dupes A."/>
            <person name="Elkins T."/>
            <person name="Engels R."/>
            <person name="Erickson J."/>
            <person name="Farina A."/>
            <person name="Faro S."/>
            <person name="Ferreira P."/>
            <person name="Fischer H."/>
            <person name="Fitzgerald M."/>
            <person name="Foley K."/>
            <person name="Gage D."/>
            <person name="Galagan J."/>
            <person name="Gearin G."/>
            <person name="Gnerre S."/>
            <person name="Gnirke A."/>
            <person name="Goyette A."/>
            <person name="Graham J."/>
            <person name="Grandbois E."/>
            <person name="Gyaltsen K."/>
            <person name="Hafez N."/>
            <person name="Hagopian D."/>
            <person name="Hagos B."/>
            <person name="Hall J."/>
            <person name="Hatcher B."/>
            <person name="Heller A."/>
            <person name="Higgins H."/>
            <person name="Honan T."/>
            <person name="Horn A."/>
            <person name="Houde N."/>
            <person name="Hughes L."/>
            <person name="Hulme W."/>
            <person name="Husby E."/>
            <person name="Iliev I."/>
            <person name="Jaffe D."/>
            <person name="Jones C."/>
            <person name="Kamal M."/>
            <person name="Kamat A."/>
            <person name="Kamvysselis M."/>
            <person name="Karlsson E."/>
            <person name="Kells C."/>
            <person name="Kieu A."/>
            <person name="Kisner P."/>
            <person name="Kodira C."/>
            <person name="Kulbokas E."/>
            <person name="Labutti K."/>
            <person name="Lama D."/>
            <person name="Landers T."/>
            <person name="Leger J."/>
            <person name="Levine S."/>
            <person name="Lewis D."/>
            <person name="Lewis T."/>
            <person name="Lindblad-toh K."/>
            <person name="Liu X."/>
            <person name="Lokyitsang T."/>
            <person name="Lokyitsang Y."/>
            <person name="Lucien O."/>
            <person name="Lui A."/>
            <person name="Ma L.J."/>
            <person name="Mabbitt R."/>
            <person name="Macdonald J."/>
            <person name="Maclean C."/>
            <person name="Major J."/>
            <person name="Manning J."/>
            <person name="Marabella R."/>
            <person name="Maru K."/>
            <person name="Matthews C."/>
            <person name="Mauceli E."/>
            <person name="Mccarthy M."/>
            <person name="Mcdonough S."/>
            <person name="Mcghee T."/>
            <person name="Meldrim J."/>
            <person name="Meneus L."/>
            <person name="Mesirov J."/>
            <person name="Mihalev A."/>
            <person name="Mihova T."/>
            <person name="Mikkelsen T."/>
            <person name="Mlenga V."/>
            <person name="Moru K."/>
            <person name="Mozes J."/>
            <person name="Mulrain L."/>
            <person name="Munson G."/>
            <person name="Naylor J."/>
            <person name="Newes C."/>
            <person name="Nguyen C."/>
            <person name="Nguyen N."/>
            <person name="Nguyen T."/>
            <person name="Nicol R."/>
            <person name="Nielsen C."/>
            <person name="Nizzari M."/>
            <person name="Norbu C."/>
            <person name="Norbu N."/>
            <person name="O'donnell P."/>
            <person name="Okoawo O."/>
            <person name="O'leary S."/>
            <person name="Omotosho B."/>
            <person name="O'neill K."/>
            <person name="Osman S."/>
            <person name="Parker S."/>
            <person name="Perrin D."/>
            <person name="Phunkhang P."/>
            <person name="Piqani B."/>
            <person name="Purcell S."/>
            <person name="Rachupka T."/>
            <person name="Ramasamy U."/>
            <person name="Rameau R."/>
            <person name="Ray V."/>
            <person name="Raymond C."/>
            <person name="Retta R."/>
            <person name="Richardson S."/>
            <person name="Rise C."/>
            <person name="Rodriguez J."/>
            <person name="Rogers J."/>
            <person name="Rogov P."/>
            <person name="Rutman M."/>
            <person name="Schupbach R."/>
            <person name="Seaman C."/>
            <person name="Settipalli S."/>
            <person name="Sharpe T."/>
            <person name="Sheridan J."/>
            <person name="Sherpa N."/>
            <person name="Shi J."/>
            <person name="Smirnov S."/>
            <person name="Smith C."/>
            <person name="Sougnez C."/>
            <person name="Spencer B."/>
            <person name="Stalker J."/>
            <person name="Stange-thomann N."/>
            <person name="Stavropoulos S."/>
            <person name="Stetson K."/>
            <person name="Stone C."/>
            <person name="Stone S."/>
            <person name="Stubbs M."/>
            <person name="Talamas J."/>
            <person name="Tchuinga P."/>
            <person name="Tenzing P."/>
            <person name="Tesfaye S."/>
            <person name="Theodore J."/>
            <person name="Thoulutsang Y."/>
            <person name="Topham K."/>
            <person name="Towey S."/>
            <person name="Tsamla T."/>
            <person name="Tsomo N."/>
            <person name="Vallee D."/>
            <person name="Vassiliev H."/>
            <person name="Venkataraman V."/>
            <person name="Vinson J."/>
            <person name="Vo A."/>
            <person name="Wade C."/>
            <person name="Wang S."/>
            <person name="Wangchuk T."/>
            <person name="Wangdi T."/>
            <person name="Whittaker C."/>
            <person name="Wilkinson J."/>
            <person name="Wu Y."/>
            <person name="Wyman D."/>
            <person name="Yadav S."/>
            <person name="Yang S."/>
            <person name="Yang X."/>
            <person name="Yeager S."/>
            <person name="Yee E."/>
            <person name="Young G."/>
            <person name="Zainoun J."/>
            <person name="Zembeck L."/>
            <person name="Zimmer A."/>
            <person name="Zody M."/>
            <person name="Lander E."/>
        </authorList>
    </citation>
    <scope>NUCLEOTIDE SEQUENCE [LARGE SCALE GENOMIC DNA]</scope>
</reference>
<organism evidence="1 2">
    <name type="scientific">Ciona savignyi</name>
    <name type="common">Pacific transparent sea squirt</name>
    <dbReference type="NCBI Taxonomy" id="51511"/>
    <lineage>
        <taxon>Eukaryota</taxon>
        <taxon>Metazoa</taxon>
        <taxon>Chordata</taxon>
        <taxon>Tunicata</taxon>
        <taxon>Ascidiacea</taxon>
        <taxon>Phlebobranchia</taxon>
        <taxon>Cionidae</taxon>
        <taxon>Ciona</taxon>
    </lineage>
</organism>
<sequence>MAPTNQYIVDRQISEMHSMTHLVDVTSNQPDYLRSNVSVTMPTSYENNQFMASMTTTDDVVNNVTTDILSDFETVGGGLNSNPNDNYRVLNNQNMRPLPMTYQRGRKQLLLQAMNEERDRDNRLARGYQCVDPPHPRGTHQSQSNIIPNDDITMDINRTNNDYLHDNHLHNQNDTSLTQLTTANGGWVCPSYVIISSDKQKNDH</sequence>
<evidence type="ECO:0000313" key="1">
    <source>
        <dbReference type="Ensembl" id="ENSCSAVP00000014930.1"/>
    </source>
</evidence>
<evidence type="ECO:0000313" key="2">
    <source>
        <dbReference type="Proteomes" id="UP000007875"/>
    </source>
</evidence>
<dbReference type="HOGENOM" id="CLU_084226_0_0_1"/>
<reference evidence="1" key="2">
    <citation type="submission" date="2025-08" db="UniProtKB">
        <authorList>
            <consortium name="Ensembl"/>
        </authorList>
    </citation>
    <scope>IDENTIFICATION</scope>
</reference>
<dbReference type="Ensembl" id="ENSCSAVT00000015104.1">
    <property type="protein sequence ID" value="ENSCSAVP00000014930.1"/>
    <property type="gene ID" value="ENSCSAVG00000008742.1"/>
</dbReference>
<dbReference type="GeneTree" id="ENSGT00660000096891"/>
<dbReference type="Proteomes" id="UP000007875">
    <property type="component" value="Unassembled WGS sequence"/>
</dbReference>
<protein>
    <submittedName>
        <fullName evidence="1">Uncharacterized protein</fullName>
    </submittedName>
</protein>
<accession>H2ZBG5</accession>